<dbReference type="InterPro" id="IPR015422">
    <property type="entry name" value="PyrdxlP-dep_Trfase_small"/>
</dbReference>
<sequence>MEYINEILSNLKKNNKYRGEFKKLQSPQKEKVVIDGREIILLGSNNYLGLCDHKEVKKASMEAIEKYGVGAGGSRLTTGSYTLHSMLEEKIKDIKGTQKALVFNTGYMANLGIIQALCNKDWVIFCDKYNHASILDGCLLSGAKFLRYRHCDMDDLSYKLENFKGKCNLIVTDGVFSMDGDIAPLDKIVEISKKHNAVIMVDDAHGFGVLGKDGAGTASYFGVNSEIHIHMGTLSKAVGSIGGYAASEEYFIEYFKNFSRSFIFSTALPPSSVAASIKALDIIKNEPLRRQRLLENSHRFKMELKNLGFKIPDTVTPIIPVIVGDEEKTLEFSRQLLYDRIYIPAIRPPTVPKGSSRLRISITAAHAWEDLEYVIERLKTTGRKLGLI</sequence>
<accession>A0A2K9EQ74</accession>
<dbReference type="Proteomes" id="UP000233534">
    <property type="component" value="Chromosome"/>
</dbReference>
<keyword evidence="7" id="KW-0093">Biotin biosynthesis</keyword>
<evidence type="ECO:0000256" key="4">
    <source>
        <dbReference type="ARBA" id="ARBA00010008"/>
    </source>
</evidence>
<dbReference type="UniPathway" id="UPA00078"/>
<dbReference type="InterPro" id="IPR050087">
    <property type="entry name" value="AON_synthase_class-II"/>
</dbReference>
<evidence type="ECO:0000256" key="5">
    <source>
        <dbReference type="ARBA" id="ARBA00011738"/>
    </source>
</evidence>
<dbReference type="InterPro" id="IPR001917">
    <property type="entry name" value="Aminotrans_II_pyridoxalP_BS"/>
</dbReference>
<evidence type="ECO:0000256" key="2">
    <source>
        <dbReference type="ARBA" id="ARBA00002513"/>
    </source>
</evidence>
<evidence type="ECO:0000256" key="10">
    <source>
        <dbReference type="PIRSR" id="PIRSR604723-51"/>
    </source>
</evidence>
<evidence type="ECO:0000313" key="14">
    <source>
        <dbReference type="Proteomes" id="UP000233534"/>
    </source>
</evidence>
<dbReference type="Gene3D" id="3.90.1150.10">
    <property type="entry name" value="Aspartate Aminotransferase, domain 1"/>
    <property type="match status" value="1"/>
</dbReference>
<name>A0A2K9EQ74_9FIRM</name>
<dbReference type="InterPro" id="IPR004839">
    <property type="entry name" value="Aminotransferase_I/II_large"/>
</dbReference>
<comment type="cofactor">
    <cofactor evidence="1 10 11">
        <name>pyridoxal 5'-phosphate</name>
        <dbReference type="ChEBI" id="CHEBI:597326"/>
    </cofactor>
</comment>
<dbReference type="GO" id="GO:0008710">
    <property type="term" value="F:8-amino-7-oxononanoate synthase activity"/>
    <property type="evidence" value="ECO:0007669"/>
    <property type="project" value="UniProtKB-UniRule"/>
</dbReference>
<comment type="function">
    <text evidence="2 11">Catalyzes the decarboxylative condensation of pimeloyl-[acyl-carrier protein] and L-alanine to produce 8-amino-7-oxononanoate (AON), [acyl-carrier protein], and carbon dioxide.</text>
</comment>
<comment type="similarity">
    <text evidence="4 11">Belongs to the class-II pyridoxal-phosphate-dependent aminotransferase family. BioF subfamily.</text>
</comment>
<dbReference type="InterPro" id="IPR015424">
    <property type="entry name" value="PyrdxlP-dep_Trfase"/>
</dbReference>
<proteinExistence type="inferred from homology"/>
<evidence type="ECO:0000256" key="11">
    <source>
        <dbReference type="RuleBase" id="RU003693"/>
    </source>
</evidence>
<dbReference type="AlphaFoldDB" id="A0A2K9EQ74"/>
<keyword evidence="13" id="KW-0012">Acyltransferase</keyword>
<feature type="modified residue" description="N6-(pyridoxal phosphate)lysine" evidence="10">
    <location>
        <position position="236"/>
    </location>
</feature>
<gene>
    <name evidence="13" type="primary">bioF</name>
    <name evidence="13" type="ORF">HVS_08720</name>
</gene>
<dbReference type="InterPro" id="IPR015421">
    <property type="entry name" value="PyrdxlP-dep_Trfase_major"/>
</dbReference>
<keyword evidence="6 11" id="KW-0808">Transferase</keyword>
<organism evidence="13 14">
    <name type="scientific">Acetivibrio saccincola</name>
    <dbReference type="NCBI Taxonomy" id="1677857"/>
    <lineage>
        <taxon>Bacteria</taxon>
        <taxon>Bacillati</taxon>
        <taxon>Bacillota</taxon>
        <taxon>Clostridia</taxon>
        <taxon>Eubacteriales</taxon>
        <taxon>Oscillospiraceae</taxon>
        <taxon>Acetivibrio</taxon>
    </lineage>
</organism>
<feature type="domain" description="Aminotransferase class I/classII large" evidence="12">
    <location>
        <begin position="38"/>
        <end position="378"/>
    </location>
</feature>
<dbReference type="GO" id="GO:0009102">
    <property type="term" value="P:biotin biosynthetic process"/>
    <property type="evidence" value="ECO:0007669"/>
    <property type="project" value="UniProtKB-UniRule"/>
</dbReference>
<evidence type="ECO:0000313" key="13">
    <source>
        <dbReference type="EMBL" id="AUG57650.1"/>
    </source>
</evidence>
<dbReference type="CDD" id="cd06454">
    <property type="entry name" value="KBL_like"/>
    <property type="match status" value="1"/>
</dbReference>
<dbReference type="EC" id="2.3.1.47" evidence="11"/>
<keyword evidence="8 10" id="KW-0663">Pyridoxal phosphate</keyword>
<evidence type="ECO:0000256" key="8">
    <source>
        <dbReference type="ARBA" id="ARBA00022898"/>
    </source>
</evidence>
<evidence type="ECO:0000256" key="7">
    <source>
        <dbReference type="ARBA" id="ARBA00022756"/>
    </source>
</evidence>
<dbReference type="KEGG" id="hsc:HVS_08720"/>
<dbReference type="GO" id="GO:0030170">
    <property type="term" value="F:pyridoxal phosphate binding"/>
    <property type="evidence" value="ECO:0007669"/>
    <property type="project" value="InterPro"/>
</dbReference>
<dbReference type="PANTHER" id="PTHR13693">
    <property type="entry name" value="CLASS II AMINOTRANSFERASE/8-AMINO-7-OXONONANOATE SYNTHASE"/>
    <property type="match status" value="1"/>
</dbReference>
<reference evidence="13 14" key="1">
    <citation type="submission" date="2017-12" db="EMBL/GenBank/DDBJ databases">
        <title>Complete genome sequence of Herbivorax saccincola GGR1, a novel Cellulosome-producing hydrolytic bacterium in a thermophilic biogas plant, established by Illumina and Nanopore MinION sequencing.</title>
        <authorList>
            <person name="Pechtl A."/>
            <person name="Ruckert C."/>
            <person name="Koeck D.E."/>
            <person name="Maus I."/>
            <person name="Winkler A."/>
            <person name="Kalinowski J."/>
            <person name="Puhler A."/>
            <person name="Schwarz W.W."/>
            <person name="Zverlov V.V."/>
            <person name="Schluter A."/>
            <person name="Liebl W."/>
        </authorList>
    </citation>
    <scope>NUCLEOTIDE SEQUENCE [LARGE SCALE GENOMIC DNA]</scope>
    <source>
        <strain evidence="14">SR1</strain>
    </source>
</reference>
<evidence type="ECO:0000256" key="9">
    <source>
        <dbReference type="ARBA" id="ARBA00047715"/>
    </source>
</evidence>
<dbReference type="SUPFAM" id="SSF53383">
    <property type="entry name" value="PLP-dependent transferases"/>
    <property type="match status" value="1"/>
</dbReference>
<evidence type="ECO:0000256" key="6">
    <source>
        <dbReference type="ARBA" id="ARBA00022679"/>
    </source>
</evidence>
<comment type="subunit">
    <text evidence="5 11">Homodimer.</text>
</comment>
<protein>
    <recommendedName>
        <fullName evidence="11">8-amino-7-ketopelargonate synthase</fullName>
        <ecNumber evidence="11">2.3.1.47</ecNumber>
    </recommendedName>
</protein>
<evidence type="ECO:0000259" key="12">
    <source>
        <dbReference type="Pfam" id="PF00155"/>
    </source>
</evidence>
<dbReference type="RefSeq" id="WP_101301247.1">
    <property type="nucleotide sequence ID" value="NZ_CP025197.1"/>
</dbReference>
<dbReference type="Gene3D" id="3.40.640.10">
    <property type="entry name" value="Type I PLP-dependent aspartate aminotransferase-like (Major domain)"/>
    <property type="match status" value="1"/>
</dbReference>
<dbReference type="EMBL" id="CP025197">
    <property type="protein sequence ID" value="AUG57650.1"/>
    <property type="molecule type" value="Genomic_DNA"/>
</dbReference>
<dbReference type="Pfam" id="PF00155">
    <property type="entry name" value="Aminotran_1_2"/>
    <property type="match status" value="1"/>
</dbReference>
<keyword evidence="14" id="KW-1185">Reference proteome</keyword>
<dbReference type="NCBIfam" id="TIGR00858">
    <property type="entry name" value="bioF"/>
    <property type="match status" value="1"/>
</dbReference>
<dbReference type="InterPro" id="IPR004723">
    <property type="entry name" value="AONS_Archaea/Proteobacteria"/>
</dbReference>
<comment type="pathway">
    <text evidence="3 11">Cofactor biosynthesis; biotin biosynthesis.</text>
</comment>
<dbReference type="PROSITE" id="PS00599">
    <property type="entry name" value="AA_TRANSFER_CLASS_2"/>
    <property type="match status" value="1"/>
</dbReference>
<dbReference type="PANTHER" id="PTHR13693:SF3">
    <property type="entry name" value="LD36009P"/>
    <property type="match status" value="1"/>
</dbReference>
<evidence type="ECO:0000256" key="3">
    <source>
        <dbReference type="ARBA" id="ARBA00004746"/>
    </source>
</evidence>
<comment type="catalytic activity">
    <reaction evidence="9 11">
        <text>6-carboxyhexanoyl-[ACP] + L-alanine + H(+) = (8S)-8-amino-7-oxononanoate + holo-[ACP] + CO2</text>
        <dbReference type="Rhea" id="RHEA:42288"/>
        <dbReference type="Rhea" id="RHEA-COMP:9685"/>
        <dbReference type="Rhea" id="RHEA-COMP:9955"/>
        <dbReference type="ChEBI" id="CHEBI:15378"/>
        <dbReference type="ChEBI" id="CHEBI:16526"/>
        <dbReference type="ChEBI" id="CHEBI:57972"/>
        <dbReference type="ChEBI" id="CHEBI:64479"/>
        <dbReference type="ChEBI" id="CHEBI:78846"/>
        <dbReference type="ChEBI" id="CHEBI:149468"/>
        <dbReference type="EC" id="2.3.1.47"/>
    </reaction>
</comment>
<evidence type="ECO:0000256" key="1">
    <source>
        <dbReference type="ARBA" id="ARBA00001933"/>
    </source>
</evidence>